<proteinExistence type="predicted"/>
<dbReference type="AlphaFoldDB" id="A0A392P3M0"/>
<accession>A0A392P3M0</accession>
<reference evidence="1 2" key="1">
    <citation type="journal article" date="2018" name="Front. Plant Sci.">
        <title>Red Clover (Trifolium pratense) and Zigzag Clover (T. medium) - A Picture of Genomic Similarities and Differences.</title>
        <authorList>
            <person name="Dluhosova J."/>
            <person name="Istvanek J."/>
            <person name="Nedelnik J."/>
            <person name="Repkova J."/>
        </authorList>
    </citation>
    <scope>NUCLEOTIDE SEQUENCE [LARGE SCALE GENOMIC DNA]</scope>
    <source>
        <strain evidence="2">cv. 10/8</strain>
        <tissue evidence="1">Leaf</tissue>
    </source>
</reference>
<comment type="caution">
    <text evidence="1">The sequence shown here is derived from an EMBL/GenBank/DDBJ whole genome shotgun (WGS) entry which is preliminary data.</text>
</comment>
<sequence>EMRIQFGTLLADIGLITLPKFNQVLPRQTWGTPLGLGWSASTHVSDTFY</sequence>
<organism evidence="1 2">
    <name type="scientific">Trifolium medium</name>
    <dbReference type="NCBI Taxonomy" id="97028"/>
    <lineage>
        <taxon>Eukaryota</taxon>
        <taxon>Viridiplantae</taxon>
        <taxon>Streptophyta</taxon>
        <taxon>Embryophyta</taxon>
        <taxon>Tracheophyta</taxon>
        <taxon>Spermatophyta</taxon>
        <taxon>Magnoliopsida</taxon>
        <taxon>eudicotyledons</taxon>
        <taxon>Gunneridae</taxon>
        <taxon>Pentapetalae</taxon>
        <taxon>rosids</taxon>
        <taxon>fabids</taxon>
        <taxon>Fabales</taxon>
        <taxon>Fabaceae</taxon>
        <taxon>Papilionoideae</taxon>
        <taxon>50 kb inversion clade</taxon>
        <taxon>NPAAA clade</taxon>
        <taxon>Hologalegina</taxon>
        <taxon>IRL clade</taxon>
        <taxon>Trifolieae</taxon>
        <taxon>Trifolium</taxon>
    </lineage>
</organism>
<dbReference type="Proteomes" id="UP000265520">
    <property type="component" value="Unassembled WGS sequence"/>
</dbReference>
<name>A0A392P3M0_9FABA</name>
<feature type="non-terminal residue" evidence="1">
    <location>
        <position position="1"/>
    </location>
</feature>
<evidence type="ECO:0000313" key="1">
    <source>
        <dbReference type="EMBL" id="MCI06070.1"/>
    </source>
</evidence>
<keyword evidence="2" id="KW-1185">Reference proteome</keyword>
<protein>
    <submittedName>
        <fullName evidence="1">Uncharacterized protein</fullName>
    </submittedName>
</protein>
<evidence type="ECO:0000313" key="2">
    <source>
        <dbReference type="Proteomes" id="UP000265520"/>
    </source>
</evidence>
<dbReference type="EMBL" id="LXQA010060609">
    <property type="protein sequence ID" value="MCI06070.1"/>
    <property type="molecule type" value="Genomic_DNA"/>
</dbReference>